<feature type="non-terminal residue" evidence="7">
    <location>
        <position position="110"/>
    </location>
</feature>
<dbReference type="InterPro" id="IPR002100">
    <property type="entry name" value="TF_MADSbox"/>
</dbReference>
<dbReference type="Gene3D" id="3.40.1810.10">
    <property type="entry name" value="Transcription factor, MADS-box"/>
    <property type="match status" value="1"/>
</dbReference>
<evidence type="ECO:0000256" key="3">
    <source>
        <dbReference type="ARBA" id="ARBA00023125"/>
    </source>
</evidence>
<name>A0AAE1YZC9_9LAMI</name>
<dbReference type="SMART" id="SM00432">
    <property type="entry name" value="MADS"/>
    <property type="match status" value="1"/>
</dbReference>
<dbReference type="Pfam" id="PF00319">
    <property type="entry name" value="SRF-TF"/>
    <property type="match status" value="1"/>
</dbReference>
<accession>A0AAE1YZC9</accession>
<dbReference type="Proteomes" id="UP001293254">
    <property type="component" value="Unassembled WGS sequence"/>
</dbReference>
<evidence type="ECO:0000256" key="1">
    <source>
        <dbReference type="ARBA" id="ARBA00004123"/>
    </source>
</evidence>
<dbReference type="InterPro" id="IPR036879">
    <property type="entry name" value="TF_MADSbox_sf"/>
</dbReference>
<dbReference type="GO" id="GO:0003677">
    <property type="term" value="F:DNA binding"/>
    <property type="evidence" value="ECO:0007669"/>
    <property type="project" value="UniProtKB-KW"/>
</dbReference>
<reference evidence="7" key="2">
    <citation type="journal article" date="2024" name="Plant">
        <title>Genomic evolution and insights into agronomic trait innovations of Sesamum species.</title>
        <authorList>
            <person name="Miao H."/>
            <person name="Wang L."/>
            <person name="Qu L."/>
            <person name="Liu H."/>
            <person name="Sun Y."/>
            <person name="Le M."/>
            <person name="Wang Q."/>
            <person name="Wei S."/>
            <person name="Zheng Y."/>
            <person name="Lin W."/>
            <person name="Duan Y."/>
            <person name="Cao H."/>
            <person name="Xiong S."/>
            <person name="Wang X."/>
            <person name="Wei L."/>
            <person name="Li C."/>
            <person name="Ma Q."/>
            <person name="Ju M."/>
            <person name="Zhao R."/>
            <person name="Li G."/>
            <person name="Mu C."/>
            <person name="Tian Q."/>
            <person name="Mei H."/>
            <person name="Zhang T."/>
            <person name="Gao T."/>
            <person name="Zhang H."/>
        </authorList>
    </citation>
    <scope>NUCLEOTIDE SEQUENCE</scope>
    <source>
        <strain evidence="7">3651</strain>
    </source>
</reference>
<evidence type="ECO:0000313" key="7">
    <source>
        <dbReference type="EMBL" id="KAK4438728.1"/>
    </source>
</evidence>
<protein>
    <recommendedName>
        <fullName evidence="6">MADS-box domain-containing protein</fullName>
    </recommendedName>
</protein>
<dbReference type="GO" id="GO:0046983">
    <property type="term" value="F:protein dimerization activity"/>
    <property type="evidence" value="ECO:0007669"/>
    <property type="project" value="InterPro"/>
</dbReference>
<evidence type="ECO:0000256" key="5">
    <source>
        <dbReference type="ARBA" id="ARBA00023242"/>
    </source>
</evidence>
<keyword evidence="8" id="KW-1185">Reference proteome</keyword>
<keyword evidence="3" id="KW-0238">DNA-binding</keyword>
<evidence type="ECO:0000256" key="4">
    <source>
        <dbReference type="ARBA" id="ARBA00023163"/>
    </source>
</evidence>
<comment type="caution">
    <text evidence="7">The sequence shown here is derived from an EMBL/GenBank/DDBJ whole genome shotgun (WGS) entry which is preliminary data.</text>
</comment>
<reference evidence="7" key="1">
    <citation type="submission" date="2020-06" db="EMBL/GenBank/DDBJ databases">
        <authorList>
            <person name="Li T."/>
            <person name="Hu X."/>
            <person name="Zhang T."/>
            <person name="Song X."/>
            <person name="Zhang H."/>
            <person name="Dai N."/>
            <person name="Sheng W."/>
            <person name="Hou X."/>
            <person name="Wei L."/>
        </authorList>
    </citation>
    <scope>NUCLEOTIDE SEQUENCE</scope>
    <source>
        <strain evidence="7">3651</strain>
        <tissue evidence="7">Leaf</tissue>
    </source>
</reference>
<evidence type="ECO:0000313" key="8">
    <source>
        <dbReference type="Proteomes" id="UP001293254"/>
    </source>
</evidence>
<dbReference type="PROSITE" id="PS50066">
    <property type="entry name" value="MADS_BOX_2"/>
    <property type="match status" value="1"/>
</dbReference>
<sequence>MSRRKVVFGRRANGFLKKANELSVLCGVNIGIVIHKQGGENNAILWPSSEIFGQRLHTFLDFSNLKRAKKMVIHVKYLEKMISMDTEYLLKSTKRTELKESQQLLNELHQ</sequence>
<comment type="subcellular location">
    <subcellularLocation>
        <location evidence="1">Nucleus</location>
    </subcellularLocation>
</comment>
<evidence type="ECO:0000256" key="2">
    <source>
        <dbReference type="ARBA" id="ARBA00023015"/>
    </source>
</evidence>
<dbReference type="EMBL" id="JACGWO010000001">
    <property type="protein sequence ID" value="KAK4438728.1"/>
    <property type="molecule type" value="Genomic_DNA"/>
</dbReference>
<dbReference type="GO" id="GO:0005634">
    <property type="term" value="C:nucleus"/>
    <property type="evidence" value="ECO:0007669"/>
    <property type="project" value="UniProtKB-SubCell"/>
</dbReference>
<proteinExistence type="predicted"/>
<keyword evidence="5" id="KW-0539">Nucleus</keyword>
<dbReference type="SUPFAM" id="SSF55455">
    <property type="entry name" value="SRF-like"/>
    <property type="match status" value="1"/>
</dbReference>
<feature type="domain" description="MADS-box" evidence="6">
    <location>
        <begin position="1"/>
        <end position="40"/>
    </location>
</feature>
<dbReference type="AlphaFoldDB" id="A0AAE1YZC9"/>
<keyword evidence="2" id="KW-0805">Transcription regulation</keyword>
<keyword evidence="4" id="KW-0804">Transcription</keyword>
<evidence type="ECO:0000259" key="6">
    <source>
        <dbReference type="PROSITE" id="PS50066"/>
    </source>
</evidence>
<organism evidence="7 8">
    <name type="scientific">Sesamum alatum</name>
    <dbReference type="NCBI Taxonomy" id="300844"/>
    <lineage>
        <taxon>Eukaryota</taxon>
        <taxon>Viridiplantae</taxon>
        <taxon>Streptophyta</taxon>
        <taxon>Embryophyta</taxon>
        <taxon>Tracheophyta</taxon>
        <taxon>Spermatophyta</taxon>
        <taxon>Magnoliopsida</taxon>
        <taxon>eudicotyledons</taxon>
        <taxon>Gunneridae</taxon>
        <taxon>Pentapetalae</taxon>
        <taxon>asterids</taxon>
        <taxon>lamiids</taxon>
        <taxon>Lamiales</taxon>
        <taxon>Pedaliaceae</taxon>
        <taxon>Sesamum</taxon>
    </lineage>
</organism>
<gene>
    <name evidence="7" type="ORF">Salat_0207400</name>
</gene>